<reference evidence="13" key="1">
    <citation type="submission" date="2018-09" db="EMBL/GenBank/DDBJ databases">
        <title>Draft Genome Sequence of Mediterraneibacter sp. KCTC 15684.</title>
        <authorList>
            <person name="Kim J.S."/>
            <person name="Han K.I."/>
            <person name="Suh M.K."/>
            <person name="Lee K.C."/>
            <person name="Eom M.K."/>
            <person name="Lee J.H."/>
            <person name="Park S.H."/>
            <person name="Kang S.W."/>
            <person name="Park J.E."/>
            <person name="Oh B.S."/>
            <person name="Yu S.Y."/>
            <person name="Choi S.H."/>
            <person name="Lee D.H."/>
            <person name="Yoon H."/>
            <person name="Kim B."/>
            <person name="Yang S.J."/>
            <person name="Lee J.S."/>
        </authorList>
    </citation>
    <scope>NUCLEOTIDE SEQUENCE [LARGE SCALE GENOMIC DNA]</scope>
    <source>
        <strain evidence="13">KCTC 15684</strain>
    </source>
</reference>
<feature type="transmembrane region" description="Helical" evidence="11">
    <location>
        <begin position="166"/>
        <end position="188"/>
    </location>
</feature>
<dbReference type="InterPro" id="IPR001851">
    <property type="entry name" value="ABC_transp_permease"/>
</dbReference>
<dbReference type="PANTHER" id="PTHR32196">
    <property type="entry name" value="ABC TRANSPORTER PERMEASE PROTEIN YPHD-RELATED-RELATED"/>
    <property type="match status" value="1"/>
</dbReference>
<comment type="subunit">
    <text evidence="2">The complex is composed of two ATP-binding proteins (LsrA), two transmembrane proteins (LsrC and LsrD) and a solute-binding protein (LsrB).</text>
</comment>
<dbReference type="CDD" id="cd06579">
    <property type="entry name" value="TM_PBP1_transp_AraH_like"/>
    <property type="match status" value="1"/>
</dbReference>
<feature type="transmembrane region" description="Helical" evidence="11">
    <location>
        <begin position="266"/>
        <end position="288"/>
    </location>
</feature>
<feature type="transmembrane region" description="Helical" evidence="11">
    <location>
        <begin position="242"/>
        <end position="259"/>
    </location>
</feature>
<keyword evidence="6 11" id="KW-0812">Transmembrane</keyword>
<evidence type="ECO:0000256" key="11">
    <source>
        <dbReference type="SAM" id="Phobius"/>
    </source>
</evidence>
<dbReference type="Proteomes" id="UP000265643">
    <property type="component" value="Unassembled WGS sequence"/>
</dbReference>
<feature type="transmembrane region" description="Helical" evidence="11">
    <location>
        <begin position="68"/>
        <end position="84"/>
    </location>
</feature>
<comment type="subcellular location">
    <subcellularLocation>
        <location evidence="1">Cell membrane</location>
        <topology evidence="1">Multi-pass membrane protein</topology>
    </subcellularLocation>
</comment>
<dbReference type="GO" id="GO:0005886">
    <property type="term" value="C:plasma membrane"/>
    <property type="evidence" value="ECO:0007669"/>
    <property type="project" value="UniProtKB-SubCell"/>
</dbReference>
<evidence type="ECO:0000256" key="7">
    <source>
        <dbReference type="ARBA" id="ARBA00022989"/>
    </source>
</evidence>
<feature type="transmembrane region" description="Helical" evidence="11">
    <location>
        <begin position="91"/>
        <end position="116"/>
    </location>
</feature>
<comment type="caution">
    <text evidence="12">The sequence shown here is derived from an EMBL/GenBank/DDBJ whole genome shotgun (WGS) entry which is preliminary data.</text>
</comment>
<organism evidence="12 13">
    <name type="scientific">Mediterraneibacter butyricigenes</name>
    <dbReference type="NCBI Taxonomy" id="2316025"/>
    <lineage>
        <taxon>Bacteria</taxon>
        <taxon>Bacillati</taxon>
        <taxon>Bacillota</taxon>
        <taxon>Clostridia</taxon>
        <taxon>Lachnospirales</taxon>
        <taxon>Lachnospiraceae</taxon>
        <taxon>Mediterraneibacter</taxon>
    </lineage>
</organism>
<dbReference type="RefSeq" id="WP_119297572.1">
    <property type="nucleotide sequence ID" value="NZ_BHGK01000001.1"/>
</dbReference>
<comment type="function">
    <text evidence="9">Part of the ABC transporter complex LsrABCD involved in autoinducer 2 (AI-2) import. Probably responsible for the translocation of the substrate across the membrane.</text>
</comment>
<dbReference type="GO" id="GO:0022857">
    <property type="term" value="F:transmembrane transporter activity"/>
    <property type="evidence" value="ECO:0007669"/>
    <property type="project" value="InterPro"/>
</dbReference>
<evidence type="ECO:0000313" key="13">
    <source>
        <dbReference type="Proteomes" id="UP000265643"/>
    </source>
</evidence>
<gene>
    <name evidence="12" type="primary">rbsC</name>
    <name evidence="12" type="ORF">KGMB01110_06940</name>
</gene>
<feature type="transmembrane region" description="Helical" evidence="11">
    <location>
        <begin position="294"/>
        <end position="310"/>
    </location>
</feature>
<evidence type="ECO:0000256" key="10">
    <source>
        <dbReference type="ARBA" id="ARBA00039382"/>
    </source>
</evidence>
<evidence type="ECO:0000256" key="9">
    <source>
        <dbReference type="ARBA" id="ARBA00025439"/>
    </source>
</evidence>
<feature type="transmembrane region" description="Helical" evidence="11">
    <location>
        <begin position="12"/>
        <end position="32"/>
    </location>
</feature>
<feature type="transmembrane region" description="Helical" evidence="11">
    <location>
        <begin position="209"/>
        <end position="230"/>
    </location>
</feature>
<evidence type="ECO:0000256" key="2">
    <source>
        <dbReference type="ARBA" id="ARBA00011262"/>
    </source>
</evidence>
<accession>A0A391P604</accession>
<dbReference type="Pfam" id="PF02653">
    <property type="entry name" value="BPD_transp_2"/>
    <property type="match status" value="1"/>
</dbReference>
<keyword evidence="4" id="KW-1003">Cell membrane</keyword>
<name>A0A391P604_9FIRM</name>
<keyword evidence="13" id="KW-1185">Reference proteome</keyword>
<evidence type="ECO:0000256" key="4">
    <source>
        <dbReference type="ARBA" id="ARBA00022475"/>
    </source>
</evidence>
<protein>
    <recommendedName>
        <fullName evidence="10">Autoinducer 2 import system permease protein LsrC</fullName>
    </recommendedName>
</protein>
<evidence type="ECO:0000256" key="3">
    <source>
        <dbReference type="ARBA" id="ARBA00022448"/>
    </source>
</evidence>
<evidence type="ECO:0000256" key="1">
    <source>
        <dbReference type="ARBA" id="ARBA00004651"/>
    </source>
</evidence>
<keyword evidence="3" id="KW-0813">Transport</keyword>
<proteinExistence type="predicted"/>
<keyword evidence="7 11" id="KW-1133">Transmembrane helix</keyword>
<sequence length="315" mass="32862">MTKIFEFNKKTVTALAFIVLLYFIGGISVSGFASPHAMMQMLKFATYIALFALCQLLVTCTGGDIDLSVGYVATLVAVLSAQILKGSNAQLWKAVLIAIAIGGVVGLINGLLVSYAKLPSLVVTMGMTSVVQGIVNVYSSKYGVTGAPAPILATIANGKVGIVPNIIWLLLVVIVVATVILQMTKIGVKLKSIGSNELAAFRCGLNVKVIRTCAFVASGVIAGLIGLLLLGNLGQAFKDMGSSYVMPSIAAVVVGGVSLKGGEANYINVALGAMVLQTLTNLFVAYGWGDAGKWTGIGIILLLMLILYVREKVSR</sequence>
<evidence type="ECO:0000256" key="5">
    <source>
        <dbReference type="ARBA" id="ARBA00022519"/>
    </source>
</evidence>
<dbReference type="EMBL" id="BHGK01000001">
    <property type="protein sequence ID" value="GCA66258.1"/>
    <property type="molecule type" value="Genomic_DNA"/>
</dbReference>
<dbReference type="PANTHER" id="PTHR32196:SF29">
    <property type="entry name" value="AUTOINDUCER 2 IMPORT SYSTEM PERMEASE PROTEIN LSRC"/>
    <property type="match status" value="1"/>
</dbReference>
<evidence type="ECO:0000256" key="8">
    <source>
        <dbReference type="ARBA" id="ARBA00023136"/>
    </source>
</evidence>
<evidence type="ECO:0000256" key="6">
    <source>
        <dbReference type="ARBA" id="ARBA00022692"/>
    </source>
</evidence>
<keyword evidence="8 11" id="KW-0472">Membrane</keyword>
<feature type="transmembrane region" description="Helical" evidence="11">
    <location>
        <begin position="44"/>
        <end position="62"/>
    </location>
</feature>
<keyword evidence="5" id="KW-0997">Cell inner membrane</keyword>
<evidence type="ECO:0000313" key="12">
    <source>
        <dbReference type="EMBL" id="GCA66258.1"/>
    </source>
</evidence>
<dbReference type="AlphaFoldDB" id="A0A391P604"/>